<comment type="similarity">
    <text evidence="6">Belongs to the TVP38/TMEM64 family.</text>
</comment>
<dbReference type="PANTHER" id="PTHR12677">
    <property type="entry name" value="GOLGI APPARATUS MEMBRANE PROTEIN TVP38-RELATED"/>
    <property type="match status" value="1"/>
</dbReference>
<keyword evidence="5 6" id="KW-0472">Membrane</keyword>
<dbReference type="InterPro" id="IPR032816">
    <property type="entry name" value="VTT_dom"/>
</dbReference>
<feature type="domain" description="VTT" evidence="7">
    <location>
        <begin position="40"/>
        <end position="153"/>
    </location>
</feature>
<name>A0AAU9EB70_9BACT</name>
<feature type="transmembrane region" description="Helical" evidence="6">
    <location>
        <begin position="166"/>
        <end position="186"/>
    </location>
</feature>
<keyword evidence="9" id="KW-1185">Reference proteome</keyword>
<dbReference type="Proteomes" id="UP001366166">
    <property type="component" value="Chromosome"/>
</dbReference>
<dbReference type="KEGG" id="dmp:FAK_11960"/>
<evidence type="ECO:0000256" key="3">
    <source>
        <dbReference type="ARBA" id="ARBA00022692"/>
    </source>
</evidence>
<evidence type="ECO:0000256" key="2">
    <source>
        <dbReference type="ARBA" id="ARBA00022475"/>
    </source>
</evidence>
<feature type="transmembrane region" description="Helical" evidence="6">
    <location>
        <begin position="132"/>
        <end position="154"/>
    </location>
</feature>
<feature type="transmembrane region" description="Helical" evidence="6">
    <location>
        <begin position="20"/>
        <end position="46"/>
    </location>
</feature>
<organism evidence="8 9">
    <name type="scientific">Desulfoferula mesophila</name>
    <dbReference type="NCBI Taxonomy" id="3058419"/>
    <lineage>
        <taxon>Bacteria</taxon>
        <taxon>Pseudomonadati</taxon>
        <taxon>Thermodesulfobacteriota</taxon>
        <taxon>Desulfarculia</taxon>
        <taxon>Desulfarculales</taxon>
        <taxon>Desulfarculaceae</taxon>
        <taxon>Desulfoferula</taxon>
    </lineage>
</organism>
<evidence type="ECO:0000256" key="5">
    <source>
        <dbReference type="ARBA" id="ARBA00023136"/>
    </source>
</evidence>
<accession>A0AAU9EB70</accession>
<evidence type="ECO:0000313" key="9">
    <source>
        <dbReference type="Proteomes" id="UP001366166"/>
    </source>
</evidence>
<dbReference type="Pfam" id="PF09335">
    <property type="entry name" value="VTT_dom"/>
    <property type="match status" value="1"/>
</dbReference>
<evidence type="ECO:0000256" key="4">
    <source>
        <dbReference type="ARBA" id="ARBA00022989"/>
    </source>
</evidence>
<gene>
    <name evidence="8" type="ORF">FAK_11960</name>
</gene>
<keyword evidence="3 6" id="KW-0812">Transmembrane</keyword>
<keyword evidence="2 6" id="KW-1003">Cell membrane</keyword>
<feature type="transmembrane region" description="Helical" evidence="6">
    <location>
        <begin position="58"/>
        <end position="84"/>
    </location>
</feature>
<feature type="transmembrane region" description="Helical" evidence="6">
    <location>
        <begin position="104"/>
        <end position="125"/>
    </location>
</feature>
<dbReference type="AlphaFoldDB" id="A0AAU9EB70"/>
<dbReference type="GO" id="GO:0005886">
    <property type="term" value="C:plasma membrane"/>
    <property type="evidence" value="ECO:0007669"/>
    <property type="project" value="UniProtKB-SubCell"/>
</dbReference>
<comment type="subcellular location">
    <subcellularLocation>
        <location evidence="1 6">Cell membrane</location>
        <topology evidence="1 6">Multi-pass membrane protein</topology>
    </subcellularLocation>
</comment>
<evidence type="ECO:0000313" key="8">
    <source>
        <dbReference type="EMBL" id="BEQ14130.1"/>
    </source>
</evidence>
<protein>
    <recommendedName>
        <fullName evidence="6">TVP38/TMEM64 family membrane protein</fullName>
    </recommendedName>
</protein>
<reference evidence="9" key="1">
    <citation type="journal article" date="2023" name="Arch. Microbiol.">
        <title>Desulfoferula mesophilus gen. nov. sp. nov., a mesophilic sulfate-reducing bacterium isolated from a brackish lake sediment.</title>
        <authorList>
            <person name="Watanabe T."/>
            <person name="Yabe T."/>
            <person name="Tsuji J.M."/>
            <person name="Fukui M."/>
        </authorList>
    </citation>
    <scope>NUCLEOTIDE SEQUENCE [LARGE SCALE GENOMIC DNA]</scope>
    <source>
        <strain evidence="9">12FAK</strain>
    </source>
</reference>
<evidence type="ECO:0000256" key="1">
    <source>
        <dbReference type="ARBA" id="ARBA00004651"/>
    </source>
</evidence>
<sequence length="198" mass="20811">MSGMLDEQSLERWAAAMRELPLAPLAALAVFFVGGLVMLPVVLLIGAMGMIFGPWLGAVYALGGALSSALAAYGLGLVAGHYTLDRFSGGKAGRLSSELADHGVATIVVLRLLPVAPFTLINLVAGASRFRLGCFAVGTLLGMIPVVLAITVFAHRLGHIWREPDLEHFAVAGGALLALGLAVWLCRRLHTRARHPLA</sequence>
<evidence type="ECO:0000256" key="6">
    <source>
        <dbReference type="RuleBase" id="RU366058"/>
    </source>
</evidence>
<dbReference type="InterPro" id="IPR015414">
    <property type="entry name" value="TMEM64"/>
</dbReference>
<evidence type="ECO:0000259" key="7">
    <source>
        <dbReference type="Pfam" id="PF09335"/>
    </source>
</evidence>
<keyword evidence="4 6" id="KW-1133">Transmembrane helix</keyword>
<dbReference type="EMBL" id="AP028679">
    <property type="protein sequence ID" value="BEQ14130.1"/>
    <property type="molecule type" value="Genomic_DNA"/>
</dbReference>
<proteinExistence type="inferred from homology"/>
<dbReference type="PANTHER" id="PTHR12677:SF59">
    <property type="entry name" value="GOLGI APPARATUS MEMBRANE PROTEIN TVP38-RELATED"/>
    <property type="match status" value="1"/>
</dbReference>